<dbReference type="PANTHER" id="PTHR43394:SF1">
    <property type="entry name" value="ATP-BINDING CASSETTE SUB-FAMILY B MEMBER 10, MITOCHONDRIAL"/>
    <property type="match status" value="1"/>
</dbReference>
<keyword evidence="2" id="KW-0813">Transport</keyword>
<dbReference type="GO" id="GO:0016887">
    <property type="term" value="F:ATP hydrolysis activity"/>
    <property type="evidence" value="ECO:0007669"/>
    <property type="project" value="InterPro"/>
</dbReference>
<dbReference type="SMART" id="SM00382">
    <property type="entry name" value="AAA"/>
    <property type="match status" value="1"/>
</dbReference>
<comment type="caution">
    <text evidence="13">The sequence shown here is derived from an EMBL/GenBank/DDBJ whole genome shotgun (WGS) entry which is preliminary data.</text>
</comment>
<dbReference type="CDD" id="cd07346">
    <property type="entry name" value="ABC_6TM_exporters"/>
    <property type="match status" value="1"/>
</dbReference>
<dbReference type="AlphaFoldDB" id="A0A9W6Q6D1"/>
<keyword evidence="9 10" id="KW-0472">Membrane</keyword>
<dbReference type="GO" id="GO:0005886">
    <property type="term" value="C:plasma membrane"/>
    <property type="evidence" value="ECO:0007669"/>
    <property type="project" value="UniProtKB-SubCell"/>
</dbReference>
<evidence type="ECO:0000259" key="12">
    <source>
        <dbReference type="PROSITE" id="PS50929"/>
    </source>
</evidence>
<dbReference type="Proteomes" id="UP001165041">
    <property type="component" value="Unassembled WGS sequence"/>
</dbReference>
<evidence type="ECO:0000256" key="7">
    <source>
        <dbReference type="ARBA" id="ARBA00022840"/>
    </source>
</evidence>
<proteinExistence type="predicted"/>
<feature type="transmembrane region" description="Helical" evidence="10">
    <location>
        <begin position="166"/>
        <end position="186"/>
    </location>
</feature>
<keyword evidence="7 13" id="KW-0067">ATP-binding</keyword>
<evidence type="ECO:0000256" key="2">
    <source>
        <dbReference type="ARBA" id="ARBA00022448"/>
    </source>
</evidence>
<sequence length="583" mass="60529">MSTLPIASPRQVRRAAVALVRSDGRAFAAVLALNAAAALLGLAGPWLLGRLIDRVRDGATTGDVDRVGLLLLGCALAQILLSRQARYLAHRFGERSAAKVREQLLDRVLALPAGTAERAGTGDLTSRGTADSTAVGETLRDAAPELLVACAQILFILGAILTVSPLLGACGLLGVLGIAFAARWYLRRSRPAYLADRAATAGLAETLSATAHGARTVDALGLGPQRLAAGRAAVAEAHRARMRTLHLRLRFFAGINLSYAVPAALVLPLGAVLVAHGAVTPGAAVATALYLQRIVDPLDTVVVLLEGLQSSTAAYARVEGLAPAPASVPAQGGGPAAAPAHEPADDRIRVSGVRYAYPDGPDVLHGLDLDLTPGERLAVVGPSGSGKTTLGRLLAGVERPRTGSVTVGGVPLADLAPERLRRQVVLVTQEHHVFLGTLRDNLRIAAPGADDAALTAALDAVGWQHDLPDGLDTDLGPAATRLDGARAQQLALARVILADPHTLVLDEATALLDPTAARHTERALAAALTGRTVIAIAHRLHTAHDADRVAVLDRGRLTALGPHEDLLAAEGPYADLWHTWRTA</sequence>
<comment type="subcellular location">
    <subcellularLocation>
        <location evidence="1">Cell membrane</location>
        <topology evidence="1">Multi-pass membrane protein</topology>
    </subcellularLocation>
</comment>
<evidence type="ECO:0000256" key="8">
    <source>
        <dbReference type="ARBA" id="ARBA00022989"/>
    </source>
</evidence>
<evidence type="ECO:0000256" key="6">
    <source>
        <dbReference type="ARBA" id="ARBA00022741"/>
    </source>
</evidence>
<keyword evidence="3" id="KW-1003">Cell membrane</keyword>
<accession>A0A9W6Q6D1</accession>
<dbReference type="PANTHER" id="PTHR43394">
    <property type="entry name" value="ATP-DEPENDENT PERMEASE MDL1, MITOCHONDRIAL"/>
    <property type="match status" value="1"/>
</dbReference>
<dbReference type="SUPFAM" id="SSF52540">
    <property type="entry name" value="P-loop containing nucleoside triphosphate hydrolases"/>
    <property type="match status" value="1"/>
</dbReference>
<evidence type="ECO:0000256" key="9">
    <source>
        <dbReference type="ARBA" id="ARBA00023136"/>
    </source>
</evidence>
<feature type="transmembrane region" description="Helical" evidence="10">
    <location>
        <begin position="249"/>
        <end position="267"/>
    </location>
</feature>
<dbReference type="EMBL" id="BSSA01000003">
    <property type="protein sequence ID" value="GLW69233.1"/>
    <property type="molecule type" value="Genomic_DNA"/>
</dbReference>
<evidence type="ECO:0000256" key="3">
    <source>
        <dbReference type="ARBA" id="ARBA00022475"/>
    </source>
</evidence>
<dbReference type="InterPro" id="IPR011527">
    <property type="entry name" value="ABC1_TM_dom"/>
</dbReference>
<name>A0A9W6Q6D1_9ACTN</name>
<keyword evidence="5 10" id="KW-0812">Transmembrane</keyword>
<evidence type="ECO:0000259" key="11">
    <source>
        <dbReference type="PROSITE" id="PS50893"/>
    </source>
</evidence>
<dbReference type="InterPro" id="IPR036640">
    <property type="entry name" value="ABC1_TM_sf"/>
</dbReference>
<feature type="transmembrane region" description="Helical" evidence="10">
    <location>
        <begin position="26"/>
        <end position="47"/>
    </location>
</feature>
<evidence type="ECO:0000256" key="4">
    <source>
        <dbReference type="ARBA" id="ARBA00022519"/>
    </source>
</evidence>
<keyword evidence="6" id="KW-0547">Nucleotide-binding</keyword>
<dbReference type="RefSeq" id="WP_285734966.1">
    <property type="nucleotide sequence ID" value="NZ_BSSA01000003.1"/>
</dbReference>
<evidence type="ECO:0000313" key="14">
    <source>
        <dbReference type="Proteomes" id="UP001165041"/>
    </source>
</evidence>
<dbReference type="Gene3D" id="3.40.50.300">
    <property type="entry name" value="P-loop containing nucleotide triphosphate hydrolases"/>
    <property type="match status" value="1"/>
</dbReference>
<evidence type="ECO:0000256" key="5">
    <source>
        <dbReference type="ARBA" id="ARBA00022692"/>
    </source>
</evidence>
<keyword evidence="8 10" id="KW-1133">Transmembrane helix</keyword>
<dbReference type="InterPro" id="IPR003439">
    <property type="entry name" value="ABC_transporter-like_ATP-bd"/>
</dbReference>
<reference evidence="13" key="1">
    <citation type="submission" date="2023-02" db="EMBL/GenBank/DDBJ databases">
        <title>Kitasatospora phosalacinea NBRC 14627.</title>
        <authorList>
            <person name="Ichikawa N."/>
            <person name="Sato H."/>
            <person name="Tonouchi N."/>
        </authorList>
    </citation>
    <scope>NUCLEOTIDE SEQUENCE</scope>
    <source>
        <strain evidence="13">NBRC 14627</strain>
    </source>
</reference>
<dbReference type="PROSITE" id="PS50893">
    <property type="entry name" value="ABC_TRANSPORTER_2"/>
    <property type="match status" value="1"/>
</dbReference>
<organism evidence="13 14">
    <name type="scientific">Kitasatospora phosalacinea</name>
    <dbReference type="NCBI Taxonomy" id="2065"/>
    <lineage>
        <taxon>Bacteria</taxon>
        <taxon>Bacillati</taxon>
        <taxon>Actinomycetota</taxon>
        <taxon>Actinomycetes</taxon>
        <taxon>Kitasatosporales</taxon>
        <taxon>Streptomycetaceae</taxon>
        <taxon>Kitasatospora</taxon>
    </lineage>
</organism>
<protein>
    <submittedName>
        <fullName evidence="13">Multidrug ABC transporter ATP-binding protein</fullName>
    </submittedName>
</protein>
<feature type="domain" description="ABC transmembrane type-1" evidence="12">
    <location>
        <begin position="28"/>
        <end position="310"/>
    </location>
</feature>
<evidence type="ECO:0000256" key="1">
    <source>
        <dbReference type="ARBA" id="ARBA00004651"/>
    </source>
</evidence>
<evidence type="ECO:0000256" key="10">
    <source>
        <dbReference type="SAM" id="Phobius"/>
    </source>
</evidence>
<dbReference type="Gene3D" id="1.20.1560.10">
    <property type="entry name" value="ABC transporter type 1, transmembrane domain"/>
    <property type="match status" value="1"/>
</dbReference>
<keyword evidence="4" id="KW-0997">Cell inner membrane</keyword>
<dbReference type="InterPro" id="IPR027417">
    <property type="entry name" value="P-loop_NTPase"/>
</dbReference>
<evidence type="ECO:0000313" key="13">
    <source>
        <dbReference type="EMBL" id="GLW69233.1"/>
    </source>
</evidence>
<dbReference type="GO" id="GO:0015421">
    <property type="term" value="F:ABC-type oligopeptide transporter activity"/>
    <property type="evidence" value="ECO:0007669"/>
    <property type="project" value="TreeGrafter"/>
</dbReference>
<dbReference type="SUPFAM" id="SSF90123">
    <property type="entry name" value="ABC transporter transmembrane region"/>
    <property type="match status" value="1"/>
</dbReference>
<dbReference type="Pfam" id="PF00005">
    <property type="entry name" value="ABC_tran"/>
    <property type="match status" value="1"/>
</dbReference>
<dbReference type="PROSITE" id="PS50929">
    <property type="entry name" value="ABC_TM1F"/>
    <property type="match status" value="1"/>
</dbReference>
<dbReference type="GO" id="GO:0005524">
    <property type="term" value="F:ATP binding"/>
    <property type="evidence" value="ECO:0007669"/>
    <property type="project" value="UniProtKB-KW"/>
</dbReference>
<feature type="domain" description="ABC transporter" evidence="11">
    <location>
        <begin position="348"/>
        <end position="579"/>
    </location>
</feature>
<gene>
    <name evidence="13" type="ORF">Kpho02_15320</name>
</gene>
<dbReference type="InterPro" id="IPR039421">
    <property type="entry name" value="Type_1_exporter"/>
</dbReference>
<dbReference type="FunFam" id="3.40.50.300:FF:001001">
    <property type="entry name" value="Multidrug ABC transporter ATP-binding protein"/>
    <property type="match status" value="1"/>
</dbReference>
<dbReference type="Pfam" id="PF00664">
    <property type="entry name" value="ABC_membrane"/>
    <property type="match status" value="1"/>
</dbReference>
<dbReference type="InterPro" id="IPR003593">
    <property type="entry name" value="AAA+_ATPase"/>
</dbReference>